<feature type="binding site" evidence="19">
    <location>
        <position position="206"/>
    </location>
    <ligand>
        <name>UDP-N-acetyl-alpha-D-muramoyl-L-alanyl-D-glutamate</name>
        <dbReference type="ChEBI" id="CHEBI:83900"/>
    </ligand>
</feature>
<protein>
    <recommendedName>
        <fullName evidence="15 19">UDP-N-acetylmuramoyl-L-alanyl-D-glutamate--2,6-diaminopimelate ligase</fullName>
        <ecNumber evidence="14 19">6.3.2.13</ecNumber>
    </recommendedName>
    <alternativeName>
        <fullName evidence="16 19">Meso-A2pm-adding enzyme</fullName>
    </alternativeName>
    <alternativeName>
        <fullName evidence="17 19">Meso-diaminopimelate-adding enzyme</fullName>
    </alternativeName>
    <alternativeName>
        <fullName evidence="18 19">UDP-MurNAc-L-Ala-D-Glu:meso-diaminopimelate ligase</fullName>
    </alternativeName>
    <alternativeName>
        <fullName evidence="19">UDP-MurNAc-tripeptide synthetase</fullName>
    </alternativeName>
    <alternativeName>
        <fullName evidence="19">UDP-N-acetylmuramyl-tripeptide synthetase</fullName>
    </alternativeName>
</protein>
<evidence type="ECO:0000256" key="17">
    <source>
        <dbReference type="ARBA" id="ARBA00076158"/>
    </source>
</evidence>
<dbReference type="FunFam" id="3.90.190.20:FF:000006">
    <property type="entry name" value="UDP-N-acetylmuramoyl-L-alanyl-D-glutamate--2,6-diaminopimelate ligase"/>
    <property type="match status" value="1"/>
</dbReference>
<dbReference type="eggNOG" id="COG0769">
    <property type="taxonomic scope" value="Bacteria"/>
</dbReference>
<evidence type="ECO:0000313" key="24">
    <source>
        <dbReference type="EMBL" id="AEJ43139.1"/>
    </source>
</evidence>
<keyword evidence="8 19" id="KW-0133">Cell shape</keyword>
<dbReference type="GO" id="GO:0008360">
    <property type="term" value="P:regulation of cell shape"/>
    <property type="evidence" value="ECO:0007669"/>
    <property type="project" value="UniProtKB-KW"/>
</dbReference>
<dbReference type="EC" id="6.3.2.13" evidence="14 19"/>
<evidence type="ECO:0000256" key="15">
    <source>
        <dbReference type="ARBA" id="ARBA00072883"/>
    </source>
</evidence>
<feature type="domain" description="Mur ligase N-terminal catalytic" evidence="21">
    <location>
        <begin position="42"/>
        <end position="106"/>
    </location>
</feature>
<feature type="binding site" evidence="19">
    <location>
        <position position="487"/>
    </location>
    <ligand>
        <name>meso-2,6-diaminopimelate</name>
        <dbReference type="ChEBI" id="CHEBI:57791"/>
    </ligand>
</feature>
<keyword evidence="4 19" id="KW-0436">Ligase</keyword>
<dbReference type="SUPFAM" id="SSF53623">
    <property type="entry name" value="MurD-like peptide ligases, catalytic domain"/>
    <property type="match status" value="1"/>
</dbReference>
<evidence type="ECO:0000256" key="10">
    <source>
        <dbReference type="ARBA" id="ARBA00023306"/>
    </source>
</evidence>
<dbReference type="Pfam" id="PF01225">
    <property type="entry name" value="Mur_ligase"/>
    <property type="match status" value="1"/>
</dbReference>
<accession>F8IGX4</accession>
<dbReference type="NCBIfam" id="TIGR01085">
    <property type="entry name" value="murE"/>
    <property type="match status" value="1"/>
</dbReference>
<dbReference type="PANTHER" id="PTHR23135:SF4">
    <property type="entry name" value="UDP-N-ACETYLMURAMOYL-L-ALANYL-D-GLUTAMATE--2,6-DIAMINOPIMELATE LIGASE MURE HOMOLOG, CHLOROPLASTIC"/>
    <property type="match status" value="1"/>
</dbReference>
<keyword evidence="9 19" id="KW-0573">Peptidoglycan synthesis</keyword>
<feature type="domain" description="Mur ligase central" evidence="23">
    <location>
        <begin position="127"/>
        <end position="335"/>
    </location>
</feature>
<evidence type="ECO:0000256" key="1">
    <source>
        <dbReference type="ARBA" id="ARBA00004752"/>
    </source>
</evidence>
<comment type="pathway">
    <text evidence="1 19 20">Cell wall biogenesis; peptidoglycan biosynthesis.</text>
</comment>
<comment type="similarity">
    <text evidence="2 19">Belongs to the MurCDEF family. MurE subfamily.</text>
</comment>
<dbReference type="HOGENOM" id="CLU_022291_4_1_9"/>
<dbReference type="AlphaFoldDB" id="F8IGX4"/>
<comment type="function">
    <text evidence="13 19">Catalyzes the addition of meso-diaminopimelic acid to the nucleotide precursor UDP-N-acetylmuramoyl-L-alanyl-D-glutamate (UMAG) in the biosynthesis of bacterial cell-wall peptidoglycan.</text>
</comment>
<dbReference type="GO" id="GO:0005737">
    <property type="term" value="C:cytoplasm"/>
    <property type="evidence" value="ECO:0007669"/>
    <property type="project" value="UniProtKB-SubCell"/>
</dbReference>
<dbReference type="GO" id="GO:0071555">
    <property type="term" value="P:cell wall organization"/>
    <property type="evidence" value="ECO:0007669"/>
    <property type="project" value="UniProtKB-KW"/>
</dbReference>
<dbReference type="SUPFAM" id="SSF63418">
    <property type="entry name" value="MurE/MurF N-terminal domain"/>
    <property type="match status" value="1"/>
</dbReference>
<evidence type="ECO:0000256" key="4">
    <source>
        <dbReference type="ARBA" id="ARBA00022598"/>
    </source>
</evidence>
<dbReference type="InterPro" id="IPR013221">
    <property type="entry name" value="Mur_ligase_cen"/>
</dbReference>
<evidence type="ECO:0000256" key="3">
    <source>
        <dbReference type="ARBA" id="ARBA00022490"/>
    </source>
</evidence>
<evidence type="ECO:0000256" key="20">
    <source>
        <dbReference type="RuleBase" id="RU004135"/>
    </source>
</evidence>
<evidence type="ECO:0000259" key="23">
    <source>
        <dbReference type="Pfam" id="PF08245"/>
    </source>
</evidence>
<dbReference type="Proteomes" id="UP000000292">
    <property type="component" value="Chromosome"/>
</dbReference>
<evidence type="ECO:0000256" key="8">
    <source>
        <dbReference type="ARBA" id="ARBA00022960"/>
    </source>
</evidence>
<dbReference type="NCBIfam" id="NF001124">
    <property type="entry name" value="PRK00139.1-2"/>
    <property type="match status" value="1"/>
</dbReference>
<proteinExistence type="inferred from homology"/>
<evidence type="ECO:0000256" key="16">
    <source>
        <dbReference type="ARBA" id="ARBA00075482"/>
    </source>
</evidence>
<dbReference type="InterPro" id="IPR018109">
    <property type="entry name" value="Folylpolyglutamate_synth_CS"/>
</dbReference>
<evidence type="ECO:0000256" key="5">
    <source>
        <dbReference type="ARBA" id="ARBA00022618"/>
    </source>
</evidence>
<feature type="binding site" evidence="19">
    <location>
        <position position="48"/>
    </location>
    <ligand>
        <name>UDP-N-acetyl-alpha-D-muramoyl-L-alanyl-D-glutamate</name>
        <dbReference type="ChEBI" id="CHEBI:83900"/>
    </ligand>
</feature>
<comment type="cofactor">
    <cofactor evidence="19">
        <name>Mg(2+)</name>
        <dbReference type="ChEBI" id="CHEBI:18420"/>
    </cofactor>
</comment>
<dbReference type="KEGG" id="aad:TC41_1197"/>
<feature type="binding site" evidence="19">
    <location>
        <begin position="430"/>
        <end position="433"/>
    </location>
    <ligand>
        <name>meso-2,6-diaminopimelate</name>
        <dbReference type="ChEBI" id="CHEBI:57791"/>
    </ligand>
</feature>
<feature type="binding site" evidence="19">
    <location>
        <position position="170"/>
    </location>
    <ligand>
        <name>UDP-N-acetyl-alpha-D-muramoyl-L-alanyl-D-glutamate</name>
        <dbReference type="ChEBI" id="CHEBI:83900"/>
    </ligand>
</feature>
<evidence type="ECO:0000313" key="25">
    <source>
        <dbReference type="Proteomes" id="UP000000292"/>
    </source>
</evidence>
<feature type="binding site" evidence="19">
    <location>
        <begin position="129"/>
        <end position="135"/>
    </location>
    <ligand>
        <name>ATP</name>
        <dbReference type="ChEBI" id="CHEBI:30616"/>
    </ligand>
</feature>
<keyword evidence="6 19" id="KW-0547">Nucleotide-binding</keyword>
<feature type="binding site" evidence="19">
    <location>
        <position position="406"/>
    </location>
    <ligand>
        <name>meso-2,6-diaminopimelate</name>
        <dbReference type="ChEBI" id="CHEBI:57791"/>
    </ligand>
</feature>
<keyword evidence="19" id="KW-0460">Magnesium</keyword>
<comment type="catalytic activity">
    <reaction evidence="12 19">
        <text>UDP-N-acetyl-alpha-D-muramoyl-L-alanyl-D-glutamate + meso-2,6-diaminopimelate + ATP = UDP-N-acetyl-alpha-D-muramoyl-L-alanyl-gamma-D-glutamyl-meso-2,6-diaminopimelate + ADP + phosphate + H(+)</text>
        <dbReference type="Rhea" id="RHEA:23676"/>
        <dbReference type="ChEBI" id="CHEBI:15378"/>
        <dbReference type="ChEBI" id="CHEBI:30616"/>
        <dbReference type="ChEBI" id="CHEBI:43474"/>
        <dbReference type="ChEBI" id="CHEBI:57791"/>
        <dbReference type="ChEBI" id="CHEBI:83900"/>
        <dbReference type="ChEBI" id="CHEBI:83905"/>
        <dbReference type="ChEBI" id="CHEBI:456216"/>
        <dbReference type="EC" id="6.3.2.13"/>
    </reaction>
</comment>
<dbReference type="InterPro" id="IPR004101">
    <property type="entry name" value="Mur_ligase_C"/>
</dbReference>
<evidence type="ECO:0000256" key="14">
    <source>
        <dbReference type="ARBA" id="ARBA00066633"/>
    </source>
</evidence>
<dbReference type="InterPro" id="IPR036615">
    <property type="entry name" value="Mur_ligase_C_dom_sf"/>
</dbReference>
<dbReference type="Gene3D" id="3.40.1190.10">
    <property type="entry name" value="Mur-like, catalytic domain"/>
    <property type="match status" value="1"/>
</dbReference>
<dbReference type="GO" id="GO:0008765">
    <property type="term" value="F:UDP-N-acetylmuramoylalanyl-D-glutamate-2,6-diaminopimelate ligase activity"/>
    <property type="evidence" value="ECO:0007669"/>
    <property type="project" value="UniProtKB-UniRule"/>
</dbReference>
<evidence type="ECO:0000256" key="11">
    <source>
        <dbReference type="ARBA" id="ARBA00023316"/>
    </source>
</evidence>
<dbReference type="GO" id="GO:0009252">
    <property type="term" value="P:peptidoglycan biosynthetic process"/>
    <property type="evidence" value="ECO:0007669"/>
    <property type="project" value="UniProtKB-UniRule"/>
</dbReference>
<dbReference type="EMBL" id="CP002902">
    <property type="protein sequence ID" value="AEJ43139.1"/>
    <property type="molecule type" value="Genomic_DNA"/>
</dbReference>
<dbReference type="UniPathway" id="UPA00219"/>
<reference evidence="24 25" key="1">
    <citation type="journal article" date="2011" name="J. Bacteriol.">
        <title>Complete Genome Sequence of Alicyclobacillus acidocaldarius Strain Tc-4-1.</title>
        <authorList>
            <person name="Chen Y."/>
            <person name="He Y."/>
            <person name="Zhang B."/>
            <person name="Yang J."/>
            <person name="Li W."/>
            <person name="Dong Z."/>
            <person name="Hu S."/>
        </authorList>
    </citation>
    <scope>NUCLEOTIDE SEQUENCE [LARGE SCALE GENOMIC DNA]</scope>
    <source>
        <strain evidence="24 25">Tc-4-1</strain>
    </source>
</reference>
<dbReference type="SUPFAM" id="SSF53244">
    <property type="entry name" value="MurD-like peptide ligases, peptide-binding domain"/>
    <property type="match status" value="1"/>
</dbReference>
<evidence type="ECO:0000256" key="9">
    <source>
        <dbReference type="ARBA" id="ARBA00022984"/>
    </source>
</evidence>
<keyword evidence="5 19" id="KW-0132">Cell division</keyword>
<evidence type="ECO:0000256" key="19">
    <source>
        <dbReference type="HAMAP-Rule" id="MF_00208"/>
    </source>
</evidence>
<organism evidence="24 25">
    <name type="scientific">Alicyclobacillus acidocaldarius (strain Tc-4-1)</name>
    <name type="common">Bacillus acidocaldarius</name>
    <dbReference type="NCBI Taxonomy" id="1048834"/>
    <lineage>
        <taxon>Bacteria</taxon>
        <taxon>Bacillati</taxon>
        <taxon>Bacillota</taxon>
        <taxon>Bacilli</taxon>
        <taxon>Bacillales</taxon>
        <taxon>Alicyclobacillaceae</taxon>
        <taxon>Alicyclobacillus</taxon>
    </lineage>
</organism>
<comment type="subcellular location">
    <subcellularLocation>
        <location evidence="19 20">Cytoplasm</location>
    </subcellularLocation>
</comment>
<evidence type="ECO:0000256" key="12">
    <source>
        <dbReference type="ARBA" id="ARBA00050251"/>
    </source>
</evidence>
<feature type="domain" description="Mur ligase C-terminal" evidence="22">
    <location>
        <begin position="357"/>
        <end position="485"/>
    </location>
</feature>
<evidence type="ECO:0000256" key="13">
    <source>
        <dbReference type="ARBA" id="ARBA00056782"/>
    </source>
</evidence>
<dbReference type="GO" id="GO:0051301">
    <property type="term" value="P:cell division"/>
    <property type="evidence" value="ECO:0007669"/>
    <property type="project" value="UniProtKB-KW"/>
</dbReference>
<dbReference type="InterPro" id="IPR036565">
    <property type="entry name" value="Mur-like_cat_sf"/>
</dbReference>
<dbReference type="Gene3D" id="3.90.190.20">
    <property type="entry name" value="Mur ligase, C-terminal domain"/>
    <property type="match status" value="1"/>
</dbReference>
<name>F8IGX4_ALIAT</name>
<dbReference type="PROSITE" id="PS01011">
    <property type="entry name" value="FOLYLPOLYGLU_SYNT_1"/>
    <property type="match status" value="1"/>
</dbReference>
<evidence type="ECO:0000256" key="18">
    <source>
        <dbReference type="ARBA" id="ARBA00081560"/>
    </source>
</evidence>
<dbReference type="PANTHER" id="PTHR23135">
    <property type="entry name" value="MUR LIGASE FAMILY MEMBER"/>
    <property type="match status" value="1"/>
</dbReference>
<dbReference type="InterPro" id="IPR000713">
    <property type="entry name" value="Mur_ligase_N"/>
</dbReference>
<evidence type="ECO:0000259" key="21">
    <source>
        <dbReference type="Pfam" id="PF01225"/>
    </source>
</evidence>
<dbReference type="STRING" id="1048834.TC41_1197"/>
<dbReference type="Gene3D" id="3.40.1390.10">
    <property type="entry name" value="MurE/MurF, N-terminal domain"/>
    <property type="match status" value="1"/>
</dbReference>
<evidence type="ECO:0000256" key="7">
    <source>
        <dbReference type="ARBA" id="ARBA00022840"/>
    </source>
</evidence>
<sequence length="516" mass="56439">MTADLDLRWHAGGWEEGALRLRQLFQPFVNFQVTNGENPDVVNITTDSRDVEPGSLFVAVRGHTVDGHRFARQAVERGAVAVMVEEPVADLPASIPQVVVPDTRHWSALVADRLFGSPSRELRVIGVTGTNGKTTVTHIVRHLLDTSGRRAGLIGTVGAKLGQASWPLPNTTPEAVEVHRWLRRFADEGATHAVMEVSSHALVERRAAGVSFACAAFTNLTQDHLDFHGTMERYAAAKALLFSRLGNGAGDDPARSVYAVLNADDPWSWVMAEASAAPILTYGMERSADVKARDVRLSASGARFWVDSPAGAFEIETPLIGRFNVYNTLAAVAIALVEGLTPTEIRDGIRSYPSVPGRMERIDEGQPFSVFVDYAHTPDGLENVLAAVREFAPARVLVVVGCGGDRDRTKRPKMAEVAVRLADRAIFTSDNPRSEDPFAILADMRAGVHAAQEHKVREEVDRRRAIEMAISEAEPGDVVVIAGKGHEDYQIIGAEKRHFDDREEARRAIRARYGRN</sequence>
<dbReference type="InterPro" id="IPR005761">
    <property type="entry name" value="UDP-N-AcMur-Glu-dNH2Pim_ligase"/>
</dbReference>
<dbReference type="NCBIfam" id="NF001126">
    <property type="entry name" value="PRK00139.1-4"/>
    <property type="match status" value="1"/>
</dbReference>
<dbReference type="GO" id="GO:0004326">
    <property type="term" value="F:tetrahydrofolylpolyglutamate synthase activity"/>
    <property type="evidence" value="ECO:0007669"/>
    <property type="project" value="InterPro"/>
</dbReference>
<feature type="modified residue" description="N6-carboxylysine" evidence="19">
    <location>
        <position position="238"/>
    </location>
</feature>
<comment type="PTM">
    <text evidence="19">Carboxylation is probably crucial for Mg(2+) binding and, consequently, for the gamma-phosphate positioning of ATP.</text>
</comment>
<gene>
    <name evidence="19 24" type="primary">murE</name>
    <name evidence="24" type="ordered locus">TC41_1197</name>
</gene>
<keyword evidence="11 19" id="KW-0961">Cell wall biogenesis/degradation</keyword>
<evidence type="ECO:0000256" key="2">
    <source>
        <dbReference type="ARBA" id="ARBA00005898"/>
    </source>
</evidence>
<dbReference type="GO" id="GO:0005524">
    <property type="term" value="F:ATP binding"/>
    <property type="evidence" value="ECO:0007669"/>
    <property type="project" value="UniProtKB-UniRule"/>
</dbReference>
<feature type="binding site" evidence="19">
    <location>
        <position position="483"/>
    </location>
    <ligand>
        <name>meso-2,6-diaminopimelate</name>
        <dbReference type="ChEBI" id="CHEBI:57791"/>
    </ligand>
</feature>
<dbReference type="HAMAP" id="MF_00208">
    <property type="entry name" value="MurE"/>
    <property type="match status" value="1"/>
</dbReference>
<reference evidence="25" key="2">
    <citation type="submission" date="2011-06" db="EMBL/GenBank/DDBJ databases">
        <title>The complete genome sequence of Alicyclobacillus acidocaldarius sp. Tc-4-1.</title>
        <authorList>
            <person name="Chen Y."/>
            <person name="He Y."/>
            <person name="Dong Z."/>
            <person name="Hu S."/>
        </authorList>
    </citation>
    <scope>NUCLEOTIDE SEQUENCE [LARGE SCALE GENOMIC DNA]</scope>
    <source>
        <strain evidence="25">Tc-4-1</strain>
    </source>
</reference>
<keyword evidence="7 19" id="KW-0067">ATP-binding</keyword>
<dbReference type="PATRIC" id="fig|1048834.4.peg.1137"/>
<feature type="binding site" evidence="19">
    <location>
        <begin position="171"/>
        <end position="172"/>
    </location>
    <ligand>
        <name>UDP-N-acetyl-alpha-D-muramoyl-L-alanyl-D-glutamate</name>
        <dbReference type="ChEBI" id="CHEBI:83900"/>
    </ligand>
</feature>
<keyword evidence="10 19" id="KW-0131">Cell cycle</keyword>
<feature type="short sequence motif" description="Meso-diaminopimelate recognition motif" evidence="19">
    <location>
        <begin position="430"/>
        <end position="433"/>
    </location>
</feature>
<keyword evidence="3 19" id="KW-0963">Cytoplasm</keyword>
<dbReference type="Pfam" id="PF02875">
    <property type="entry name" value="Mur_ligase_C"/>
    <property type="match status" value="1"/>
</dbReference>
<dbReference type="Pfam" id="PF08245">
    <property type="entry name" value="Mur_ligase_M"/>
    <property type="match status" value="1"/>
</dbReference>
<comment type="caution">
    <text evidence="19">Lacks conserved residue(s) required for the propagation of feature annotation.</text>
</comment>
<evidence type="ECO:0000256" key="6">
    <source>
        <dbReference type="ARBA" id="ARBA00022741"/>
    </source>
</evidence>
<dbReference type="GO" id="GO:0000287">
    <property type="term" value="F:magnesium ion binding"/>
    <property type="evidence" value="ECO:0007669"/>
    <property type="project" value="UniProtKB-UniRule"/>
</dbReference>
<dbReference type="InterPro" id="IPR035911">
    <property type="entry name" value="MurE/MurF_N"/>
</dbReference>
<feature type="binding site" evidence="19">
    <location>
        <position position="198"/>
    </location>
    <ligand>
        <name>UDP-N-acetyl-alpha-D-muramoyl-L-alanyl-D-glutamate</name>
        <dbReference type="ChEBI" id="CHEBI:83900"/>
    </ligand>
</feature>
<evidence type="ECO:0000259" key="22">
    <source>
        <dbReference type="Pfam" id="PF02875"/>
    </source>
</evidence>